<dbReference type="InterPro" id="IPR003004">
    <property type="entry name" value="GspF/PilC"/>
</dbReference>
<feature type="domain" description="Type II secretion system protein GspF" evidence="11">
    <location>
        <begin position="275"/>
        <end position="397"/>
    </location>
</feature>
<feature type="transmembrane region" description="Helical" evidence="10">
    <location>
        <begin position="171"/>
        <end position="194"/>
    </location>
</feature>
<comment type="subcellular location">
    <subcellularLocation>
        <location evidence="1">Cell inner membrane</location>
        <topology evidence="1">Multi-pass membrane protein</topology>
    </subcellularLocation>
    <subcellularLocation>
        <location evidence="9">Cell membrane</location>
        <topology evidence="9">Multi-pass membrane protein</topology>
    </subcellularLocation>
</comment>
<dbReference type="PANTHER" id="PTHR30012">
    <property type="entry name" value="GENERAL SECRETION PATHWAY PROTEIN"/>
    <property type="match status" value="1"/>
</dbReference>
<feature type="transmembrane region" description="Helical" evidence="10">
    <location>
        <begin position="229"/>
        <end position="249"/>
    </location>
</feature>
<evidence type="ECO:0000256" key="3">
    <source>
        <dbReference type="ARBA" id="ARBA00022448"/>
    </source>
</evidence>
<evidence type="ECO:0000259" key="11">
    <source>
        <dbReference type="Pfam" id="PF00482"/>
    </source>
</evidence>
<dbReference type="Proteomes" id="UP000196531">
    <property type="component" value="Unassembled WGS sequence"/>
</dbReference>
<dbReference type="AlphaFoldDB" id="A0A1Y5F1Z5"/>
<reference evidence="13" key="1">
    <citation type="journal article" date="2017" name="Proc. Natl. Acad. Sci. U.S.A.">
        <title>Simulation of Deepwater Horizon oil plume reveals substrate specialization within a complex community of hydrocarbon-degraders.</title>
        <authorList>
            <person name="Hu P."/>
            <person name="Dubinsky E.A."/>
            <person name="Probst A.J."/>
            <person name="Wang J."/>
            <person name="Sieber C.M.K."/>
            <person name="Tom L.M."/>
            <person name="Gardinali P."/>
            <person name="Banfield J.F."/>
            <person name="Atlas R.M."/>
            <person name="Andersen G.L."/>
        </authorList>
    </citation>
    <scope>NUCLEOTIDE SEQUENCE [LARGE SCALE GENOMIC DNA]</scope>
</reference>
<dbReference type="GO" id="GO:0005886">
    <property type="term" value="C:plasma membrane"/>
    <property type="evidence" value="ECO:0007669"/>
    <property type="project" value="UniProtKB-SubCell"/>
</dbReference>
<dbReference type="PROSITE" id="PS00874">
    <property type="entry name" value="T2SP_F"/>
    <property type="match status" value="1"/>
</dbReference>
<evidence type="ECO:0000313" key="12">
    <source>
        <dbReference type="EMBL" id="OUR93055.1"/>
    </source>
</evidence>
<accession>A0A1Y5F1Z5</accession>
<protein>
    <recommendedName>
        <fullName evidence="11">Type II secretion system protein GspF domain-containing protein</fullName>
    </recommendedName>
</protein>
<dbReference type="InterPro" id="IPR001992">
    <property type="entry name" value="T2SS_GspF/T4SS_PilC_CS"/>
</dbReference>
<dbReference type="PRINTS" id="PR00812">
    <property type="entry name" value="BCTERIALGSPF"/>
</dbReference>
<keyword evidence="6 9" id="KW-0812">Transmembrane</keyword>
<organism evidence="12 13">
    <name type="scientific">Halobacteriovorax marinus</name>
    <dbReference type="NCBI Taxonomy" id="97084"/>
    <lineage>
        <taxon>Bacteria</taxon>
        <taxon>Pseudomonadati</taxon>
        <taxon>Bdellovibrionota</taxon>
        <taxon>Bacteriovoracia</taxon>
        <taxon>Bacteriovoracales</taxon>
        <taxon>Halobacteriovoraceae</taxon>
        <taxon>Halobacteriovorax</taxon>
    </lineage>
</organism>
<dbReference type="InterPro" id="IPR018076">
    <property type="entry name" value="T2SS_GspF_dom"/>
</dbReference>
<evidence type="ECO:0000256" key="8">
    <source>
        <dbReference type="ARBA" id="ARBA00023136"/>
    </source>
</evidence>
<dbReference type="PANTHER" id="PTHR30012:SF7">
    <property type="entry name" value="PROTEIN TRANSPORT PROTEIN HOFC HOMOLOG"/>
    <property type="match status" value="1"/>
</dbReference>
<keyword evidence="5" id="KW-0997">Cell inner membrane</keyword>
<evidence type="ECO:0000256" key="4">
    <source>
        <dbReference type="ARBA" id="ARBA00022475"/>
    </source>
</evidence>
<feature type="domain" description="Type II secretion system protein GspF" evidence="11">
    <location>
        <begin position="73"/>
        <end position="195"/>
    </location>
</feature>
<evidence type="ECO:0000256" key="6">
    <source>
        <dbReference type="ARBA" id="ARBA00022692"/>
    </source>
</evidence>
<feature type="transmembrane region" description="Helical" evidence="10">
    <location>
        <begin position="378"/>
        <end position="400"/>
    </location>
</feature>
<sequence length="406" mass="44619">MANWKYVGLNKDGKRVSGSVMATSEKEVRKILRNEKIRARKITPPSILEFDLGDWMVEKGFAAPFGPEELTNFTKQLAIMINAGVPILQALEIIYKSEKHPVLKKAVKNIARDVGEGQSIAEAMEKQKGFDNLYCNLVKAGEAGGILDDILNKLSIHMDKQQKTKAQIKSAMMYPFIVTAIGFGVIWGMMVFVVPQFVGMLADTGQDPPAITQFVIDASEFLGNHSVKMIGIFFVLFIFLKSFIGTPSGKITFDKVMMKMPIFGLIIIKGNLSTFSRTLATMLGAGVSLIDALDICVETIDNGVIAEDVRVIRREVVQGKTLTEPLMQIDYFPDMVSQMIKVGEQTGQIDQMLEKVSDVFEDEVNTLVGGMTKMIEPIIIVVLGSLIAGILVAMYLPMFMSAGGAD</sequence>
<keyword evidence="8 10" id="KW-0472">Membrane</keyword>
<keyword evidence="4" id="KW-1003">Cell membrane</keyword>
<keyword evidence="7 10" id="KW-1133">Transmembrane helix</keyword>
<evidence type="ECO:0000313" key="13">
    <source>
        <dbReference type="Proteomes" id="UP000196531"/>
    </source>
</evidence>
<evidence type="ECO:0000256" key="10">
    <source>
        <dbReference type="SAM" id="Phobius"/>
    </source>
</evidence>
<comment type="similarity">
    <text evidence="2 9">Belongs to the GSP F family.</text>
</comment>
<evidence type="ECO:0000256" key="5">
    <source>
        <dbReference type="ARBA" id="ARBA00022519"/>
    </source>
</evidence>
<evidence type="ECO:0000256" key="7">
    <source>
        <dbReference type="ARBA" id="ARBA00022989"/>
    </source>
</evidence>
<comment type="caution">
    <text evidence="12">The sequence shown here is derived from an EMBL/GenBank/DDBJ whole genome shotgun (WGS) entry which is preliminary data.</text>
</comment>
<keyword evidence="3 9" id="KW-0813">Transport</keyword>
<proteinExistence type="inferred from homology"/>
<evidence type="ECO:0000256" key="1">
    <source>
        <dbReference type="ARBA" id="ARBA00004429"/>
    </source>
</evidence>
<dbReference type="FunFam" id="1.20.81.30:FF:000001">
    <property type="entry name" value="Type II secretion system protein F"/>
    <property type="match status" value="2"/>
</dbReference>
<dbReference type="Gene3D" id="1.20.81.30">
    <property type="entry name" value="Type II secretion system (T2SS), domain F"/>
    <property type="match status" value="2"/>
</dbReference>
<gene>
    <name evidence="12" type="ORF">A9Q84_21365</name>
</gene>
<name>A0A1Y5F1Z5_9BACT</name>
<dbReference type="EMBL" id="MAAO01000016">
    <property type="protein sequence ID" value="OUR93055.1"/>
    <property type="molecule type" value="Genomic_DNA"/>
</dbReference>
<evidence type="ECO:0000256" key="2">
    <source>
        <dbReference type="ARBA" id="ARBA00005745"/>
    </source>
</evidence>
<dbReference type="InterPro" id="IPR042094">
    <property type="entry name" value="T2SS_GspF_sf"/>
</dbReference>
<dbReference type="Pfam" id="PF00482">
    <property type="entry name" value="T2SSF"/>
    <property type="match status" value="2"/>
</dbReference>
<dbReference type="GO" id="GO:0015628">
    <property type="term" value="P:protein secretion by the type II secretion system"/>
    <property type="evidence" value="ECO:0007669"/>
    <property type="project" value="TreeGrafter"/>
</dbReference>
<evidence type="ECO:0000256" key="9">
    <source>
        <dbReference type="RuleBase" id="RU003923"/>
    </source>
</evidence>